<proteinExistence type="predicted"/>
<gene>
    <name evidence="1" type="ORF">NE237_002077</name>
</gene>
<dbReference type="AlphaFoldDB" id="A0A9Q0KVD5"/>
<organism evidence="1 2">
    <name type="scientific">Protea cynaroides</name>
    <dbReference type="NCBI Taxonomy" id="273540"/>
    <lineage>
        <taxon>Eukaryota</taxon>
        <taxon>Viridiplantae</taxon>
        <taxon>Streptophyta</taxon>
        <taxon>Embryophyta</taxon>
        <taxon>Tracheophyta</taxon>
        <taxon>Spermatophyta</taxon>
        <taxon>Magnoliopsida</taxon>
        <taxon>Proteales</taxon>
        <taxon>Proteaceae</taxon>
        <taxon>Protea</taxon>
    </lineage>
</organism>
<keyword evidence="2" id="KW-1185">Reference proteome</keyword>
<name>A0A9Q0KVD5_9MAGN</name>
<evidence type="ECO:0000313" key="2">
    <source>
        <dbReference type="Proteomes" id="UP001141806"/>
    </source>
</evidence>
<accession>A0A9Q0KVD5</accession>
<dbReference type="Proteomes" id="UP001141806">
    <property type="component" value="Unassembled WGS sequence"/>
</dbReference>
<protein>
    <submittedName>
        <fullName evidence="1">Uncharacterized protein</fullName>
    </submittedName>
</protein>
<comment type="caution">
    <text evidence="1">The sequence shown here is derived from an EMBL/GenBank/DDBJ whole genome shotgun (WGS) entry which is preliminary data.</text>
</comment>
<dbReference type="EMBL" id="JAMYWD010000003">
    <property type="protein sequence ID" value="KAJ4976971.1"/>
    <property type="molecule type" value="Genomic_DNA"/>
</dbReference>
<sequence length="169" mass="18296">MFQRGVVFKFGNKSGYGSWQFPRISNRENRATYPIVGRDGDKAMGACEDFMEIDDRQGVCSVIRHWVRLLGVPSSAGLLTARETGDLQDGVSREDLQMWEQQRGIAARFLGVESMNGGTELLSHVGTACSDSLLVGMAMIGSAGSVQTDIASSGAPIMVNFMGDPDRID</sequence>
<evidence type="ECO:0000313" key="1">
    <source>
        <dbReference type="EMBL" id="KAJ4976971.1"/>
    </source>
</evidence>
<reference evidence="1" key="1">
    <citation type="journal article" date="2023" name="Plant J.">
        <title>The genome of the king protea, Protea cynaroides.</title>
        <authorList>
            <person name="Chang J."/>
            <person name="Duong T.A."/>
            <person name="Schoeman C."/>
            <person name="Ma X."/>
            <person name="Roodt D."/>
            <person name="Barker N."/>
            <person name="Li Z."/>
            <person name="Van de Peer Y."/>
            <person name="Mizrachi E."/>
        </authorList>
    </citation>
    <scope>NUCLEOTIDE SEQUENCE</scope>
    <source>
        <tissue evidence="1">Young leaves</tissue>
    </source>
</reference>